<dbReference type="EMBL" id="BAABME010001077">
    <property type="protein sequence ID" value="GAA0147420.1"/>
    <property type="molecule type" value="Genomic_DNA"/>
</dbReference>
<feature type="compositionally biased region" description="Basic residues" evidence="1">
    <location>
        <begin position="1"/>
        <end position="16"/>
    </location>
</feature>
<evidence type="ECO:0000256" key="1">
    <source>
        <dbReference type="SAM" id="MobiDB-lite"/>
    </source>
</evidence>
<sequence length="130" mass="14232">MAGKRRPLFRKSKVRKVLTSSSPPARNEPSPSTTTAAATSASTAEKRPASAEGRPKVFTLFKKHVVQRPNRIEHVSISEDLPTTSPPPPTPTNSVNPPRVEGHRGYYPLEETRRLSSFKAVDIRASGEGF</sequence>
<feature type="region of interest" description="Disordered" evidence="1">
    <location>
        <begin position="1"/>
        <end position="55"/>
    </location>
</feature>
<organism evidence="2 3">
    <name type="scientific">Lithospermum erythrorhizon</name>
    <name type="common">Purple gromwell</name>
    <name type="synonym">Lithospermum officinale var. erythrorhizon</name>
    <dbReference type="NCBI Taxonomy" id="34254"/>
    <lineage>
        <taxon>Eukaryota</taxon>
        <taxon>Viridiplantae</taxon>
        <taxon>Streptophyta</taxon>
        <taxon>Embryophyta</taxon>
        <taxon>Tracheophyta</taxon>
        <taxon>Spermatophyta</taxon>
        <taxon>Magnoliopsida</taxon>
        <taxon>eudicotyledons</taxon>
        <taxon>Gunneridae</taxon>
        <taxon>Pentapetalae</taxon>
        <taxon>asterids</taxon>
        <taxon>lamiids</taxon>
        <taxon>Boraginales</taxon>
        <taxon>Boraginaceae</taxon>
        <taxon>Boraginoideae</taxon>
        <taxon>Lithospermeae</taxon>
        <taxon>Lithospermum</taxon>
    </lineage>
</organism>
<evidence type="ECO:0000313" key="2">
    <source>
        <dbReference type="EMBL" id="GAA0147420.1"/>
    </source>
</evidence>
<keyword evidence="3" id="KW-1185">Reference proteome</keyword>
<feature type="compositionally biased region" description="Low complexity" evidence="1">
    <location>
        <begin position="29"/>
        <end position="43"/>
    </location>
</feature>
<gene>
    <name evidence="2" type="ORF">LIER_07124</name>
</gene>
<reference evidence="2 3" key="1">
    <citation type="submission" date="2024-01" db="EMBL/GenBank/DDBJ databases">
        <title>The complete chloroplast genome sequence of Lithospermum erythrorhizon: insights into the phylogenetic relationship among Boraginaceae species and the maternal lineages of purple gromwells.</title>
        <authorList>
            <person name="Okada T."/>
            <person name="Watanabe K."/>
        </authorList>
    </citation>
    <scope>NUCLEOTIDE SEQUENCE [LARGE SCALE GENOMIC DNA]</scope>
</reference>
<comment type="caution">
    <text evidence="2">The sequence shown here is derived from an EMBL/GenBank/DDBJ whole genome shotgun (WGS) entry which is preliminary data.</text>
</comment>
<name>A0AAV3P776_LITER</name>
<evidence type="ECO:0000313" key="3">
    <source>
        <dbReference type="Proteomes" id="UP001454036"/>
    </source>
</evidence>
<dbReference type="Proteomes" id="UP001454036">
    <property type="component" value="Unassembled WGS sequence"/>
</dbReference>
<feature type="region of interest" description="Disordered" evidence="1">
    <location>
        <begin position="70"/>
        <end position="104"/>
    </location>
</feature>
<feature type="compositionally biased region" description="Basic and acidic residues" evidence="1">
    <location>
        <begin position="44"/>
        <end position="55"/>
    </location>
</feature>
<proteinExistence type="predicted"/>
<accession>A0AAV3P776</accession>
<protein>
    <submittedName>
        <fullName evidence="2">Uncharacterized protein</fullName>
    </submittedName>
</protein>
<dbReference type="AlphaFoldDB" id="A0AAV3P776"/>